<dbReference type="PROSITE" id="PS51007">
    <property type="entry name" value="CYTC"/>
    <property type="match status" value="1"/>
</dbReference>
<evidence type="ECO:0000256" key="1">
    <source>
        <dbReference type="ARBA" id="ARBA00022448"/>
    </source>
</evidence>
<evidence type="ECO:0000256" key="2">
    <source>
        <dbReference type="ARBA" id="ARBA00022617"/>
    </source>
</evidence>
<keyword evidence="4" id="KW-0249">Electron transport</keyword>
<dbReference type="OrthoDB" id="8777614at2"/>
<dbReference type="Proteomes" id="UP000277294">
    <property type="component" value="Unassembled WGS sequence"/>
</dbReference>
<dbReference type="Gene3D" id="1.10.760.10">
    <property type="entry name" value="Cytochrome c-like domain"/>
    <property type="match status" value="1"/>
</dbReference>
<evidence type="ECO:0000256" key="5">
    <source>
        <dbReference type="ARBA" id="ARBA00023004"/>
    </source>
</evidence>
<organism evidence="9 10">
    <name type="scientific">Pigmentiphaga humi</name>
    <dbReference type="NCBI Taxonomy" id="2478468"/>
    <lineage>
        <taxon>Bacteria</taxon>
        <taxon>Pseudomonadati</taxon>
        <taxon>Pseudomonadota</taxon>
        <taxon>Betaproteobacteria</taxon>
        <taxon>Burkholderiales</taxon>
        <taxon>Alcaligenaceae</taxon>
        <taxon>Pigmentiphaga</taxon>
    </lineage>
</organism>
<evidence type="ECO:0000256" key="3">
    <source>
        <dbReference type="ARBA" id="ARBA00022723"/>
    </source>
</evidence>
<name>A0A3P4B1W4_9BURK</name>
<keyword evidence="2 6" id="KW-0349">Heme</keyword>
<evidence type="ECO:0000256" key="4">
    <source>
        <dbReference type="ARBA" id="ARBA00022982"/>
    </source>
</evidence>
<evidence type="ECO:0000313" key="10">
    <source>
        <dbReference type="Proteomes" id="UP000277294"/>
    </source>
</evidence>
<keyword evidence="7" id="KW-0732">Signal</keyword>
<dbReference type="InterPro" id="IPR050597">
    <property type="entry name" value="Cytochrome_c_Oxidase_Subunit"/>
</dbReference>
<dbReference type="InterPro" id="IPR008168">
    <property type="entry name" value="Cyt_C_IC"/>
</dbReference>
<accession>A0A3P4B1W4</accession>
<feature type="domain" description="Cytochrome c" evidence="8">
    <location>
        <begin position="27"/>
        <end position="117"/>
    </location>
</feature>
<keyword evidence="10" id="KW-1185">Reference proteome</keyword>
<sequence>MNHTQRIFAAAAGALLSLAVGQAHAAGNIGAGKAVFDRINCASCHGADAKSSIDPSYPQLAGQHADYLAHALKAYRRGQSGAASSANVRKNPIMGAFAVQLSDKDIDDVSAYLSSLPGNLAVRK</sequence>
<evidence type="ECO:0000256" key="6">
    <source>
        <dbReference type="PROSITE-ProRule" id="PRU00433"/>
    </source>
</evidence>
<feature type="signal peptide" evidence="7">
    <location>
        <begin position="1"/>
        <end position="25"/>
    </location>
</feature>
<dbReference type="GO" id="GO:0020037">
    <property type="term" value="F:heme binding"/>
    <property type="evidence" value="ECO:0007669"/>
    <property type="project" value="InterPro"/>
</dbReference>
<keyword evidence="3 6" id="KW-0479">Metal-binding</keyword>
<dbReference type="SUPFAM" id="SSF46626">
    <property type="entry name" value="Cytochrome c"/>
    <property type="match status" value="1"/>
</dbReference>
<gene>
    <name evidence="9" type="primary">cc4_1</name>
    <name evidence="9" type="ORF">PIGHUM_01936</name>
</gene>
<dbReference type="Pfam" id="PF00034">
    <property type="entry name" value="Cytochrom_C"/>
    <property type="match status" value="1"/>
</dbReference>
<dbReference type="AlphaFoldDB" id="A0A3P4B1W4"/>
<evidence type="ECO:0000313" key="9">
    <source>
        <dbReference type="EMBL" id="VCU69871.1"/>
    </source>
</evidence>
<dbReference type="RefSeq" id="WP_124079381.1">
    <property type="nucleotide sequence ID" value="NZ_UWPJ01000016.1"/>
</dbReference>
<evidence type="ECO:0000256" key="7">
    <source>
        <dbReference type="SAM" id="SignalP"/>
    </source>
</evidence>
<reference evidence="9 10" key="1">
    <citation type="submission" date="2018-10" db="EMBL/GenBank/DDBJ databases">
        <authorList>
            <person name="Criscuolo A."/>
        </authorList>
    </citation>
    <scope>NUCLEOTIDE SEQUENCE [LARGE SCALE GENOMIC DNA]</scope>
    <source>
        <strain evidence="9">DnA1</strain>
    </source>
</reference>
<dbReference type="GO" id="GO:0009055">
    <property type="term" value="F:electron transfer activity"/>
    <property type="evidence" value="ECO:0007669"/>
    <property type="project" value="InterPro"/>
</dbReference>
<keyword evidence="1" id="KW-0813">Transport</keyword>
<dbReference type="GO" id="GO:0005506">
    <property type="term" value="F:iron ion binding"/>
    <property type="evidence" value="ECO:0007669"/>
    <property type="project" value="InterPro"/>
</dbReference>
<dbReference type="PANTHER" id="PTHR33751">
    <property type="entry name" value="CBB3-TYPE CYTOCHROME C OXIDASE SUBUNIT FIXP"/>
    <property type="match status" value="1"/>
</dbReference>
<dbReference type="PANTHER" id="PTHR33751:SF9">
    <property type="entry name" value="CYTOCHROME C4"/>
    <property type="match status" value="1"/>
</dbReference>
<feature type="chain" id="PRO_5018199872" evidence="7">
    <location>
        <begin position="26"/>
        <end position="124"/>
    </location>
</feature>
<keyword evidence="5 6" id="KW-0408">Iron</keyword>
<evidence type="ECO:0000259" key="8">
    <source>
        <dbReference type="PROSITE" id="PS51007"/>
    </source>
</evidence>
<protein>
    <submittedName>
        <fullName evidence="9">Cytochrome c4</fullName>
    </submittedName>
</protein>
<dbReference type="EMBL" id="UWPJ01000016">
    <property type="protein sequence ID" value="VCU69871.1"/>
    <property type="molecule type" value="Genomic_DNA"/>
</dbReference>
<proteinExistence type="predicted"/>
<dbReference type="InterPro" id="IPR009056">
    <property type="entry name" value="Cyt_c-like_dom"/>
</dbReference>
<dbReference type="PRINTS" id="PR00605">
    <property type="entry name" value="CYTCHROMECIC"/>
</dbReference>
<dbReference type="InterPro" id="IPR036909">
    <property type="entry name" value="Cyt_c-like_dom_sf"/>
</dbReference>